<evidence type="ECO:0000256" key="1">
    <source>
        <dbReference type="SAM" id="Phobius"/>
    </source>
</evidence>
<keyword evidence="1" id="KW-1133">Transmembrane helix</keyword>
<keyword evidence="3" id="KW-1185">Reference proteome</keyword>
<name>A0A3L7JUZ8_9BACI</name>
<dbReference type="RefSeq" id="WP_121681441.1">
    <property type="nucleotide sequence ID" value="NZ_RCVZ01000010.1"/>
</dbReference>
<comment type="caution">
    <text evidence="2">The sequence shown here is derived from an EMBL/GenBank/DDBJ whole genome shotgun (WGS) entry which is preliminary data.</text>
</comment>
<dbReference type="EMBL" id="RCVZ01000010">
    <property type="protein sequence ID" value="RLQ94350.1"/>
    <property type="molecule type" value="Genomic_DNA"/>
</dbReference>
<protein>
    <submittedName>
        <fullName evidence="2">Uncharacterized protein</fullName>
    </submittedName>
</protein>
<accession>A0A3L7JUZ8</accession>
<organism evidence="2 3">
    <name type="scientific">Falsibacillus albus</name>
    <dbReference type="NCBI Taxonomy" id="2478915"/>
    <lineage>
        <taxon>Bacteria</taxon>
        <taxon>Bacillati</taxon>
        <taxon>Bacillota</taxon>
        <taxon>Bacilli</taxon>
        <taxon>Bacillales</taxon>
        <taxon>Bacillaceae</taxon>
        <taxon>Falsibacillus</taxon>
    </lineage>
</organism>
<gene>
    <name evidence="2" type="ORF">D9X91_14965</name>
</gene>
<proteinExistence type="predicted"/>
<sequence>MKKKWFIYVMIAMLLVSFGWNLYLFRENNRFKESEGSKYQSAVNKTIFNVQPQLPDEWAKELIDNDDVKLQEREIDKIYELSHLFGSSSMNPQMQDMMVDELNHVVELMRMMQKEYDNGLDMKATMAELQIHVDFIQEELEGLKGSLDEDGVYWYKELTGDSDMIEKMWGEYNEFRDSH</sequence>
<feature type="transmembrane region" description="Helical" evidence="1">
    <location>
        <begin position="6"/>
        <end position="25"/>
    </location>
</feature>
<keyword evidence="1" id="KW-0472">Membrane</keyword>
<keyword evidence="1" id="KW-0812">Transmembrane</keyword>
<evidence type="ECO:0000313" key="3">
    <source>
        <dbReference type="Proteomes" id="UP000276770"/>
    </source>
</evidence>
<evidence type="ECO:0000313" key="2">
    <source>
        <dbReference type="EMBL" id="RLQ94350.1"/>
    </source>
</evidence>
<dbReference type="AlphaFoldDB" id="A0A3L7JUZ8"/>
<reference evidence="2 3" key="1">
    <citation type="submission" date="2018-10" db="EMBL/GenBank/DDBJ databases">
        <title>Falsibacillus sp. genome draft.</title>
        <authorList>
            <person name="Shi S."/>
        </authorList>
    </citation>
    <scope>NUCLEOTIDE SEQUENCE [LARGE SCALE GENOMIC DNA]</scope>
    <source>
        <strain evidence="2 3">GY 10110</strain>
    </source>
</reference>
<dbReference type="Proteomes" id="UP000276770">
    <property type="component" value="Unassembled WGS sequence"/>
</dbReference>